<keyword evidence="1" id="KW-0732">Signal</keyword>
<dbReference type="Proteomes" id="UP000182427">
    <property type="component" value="Chromosome I"/>
</dbReference>
<protein>
    <submittedName>
        <fullName evidence="2">Soil-associated protein, TIGR03435 family</fullName>
    </submittedName>
</protein>
<dbReference type="Pfam" id="PF12543">
    <property type="entry name" value="DUF3738"/>
    <property type="match status" value="1"/>
</dbReference>
<dbReference type="RefSeq" id="WP_172838176.1">
    <property type="nucleotide sequence ID" value="NZ_LT629690.1"/>
</dbReference>
<evidence type="ECO:0000313" key="3">
    <source>
        <dbReference type="Proteomes" id="UP000182427"/>
    </source>
</evidence>
<accession>A0A1G7IIK7</accession>
<dbReference type="EMBL" id="LT629690">
    <property type="protein sequence ID" value="SDF12547.1"/>
    <property type="molecule type" value="Genomic_DNA"/>
</dbReference>
<sequence length="278" mass="29736">MNVTRLSGLLASLPIIFSFSVASAQESSPAPSFDVVSIRQVSSSAQRSSDQPDMEVRANGWRLNDESLFAAILNTYTPSVGNAAFYTVKQIQGVPNWAMDDLYVIDARIGESDLDRWQNPATRADLLHSMMRSMLADRCKLAVHRELKEVPIYSLTLTKDGPQFTESVPGAKHPTGGPIPGGGEFIPSDGQGVMHFYGASLSAVAGVLSNMMGRPVQDATGLTGKYDISLKMASLDSPAGSSGLSVSEVAKDLGLKLVPTKGQVEILVIDHIEKPSEN</sequence>
<organism evidence="2 3">
    <name type="scientific">Terriglobus roseus</name>
    <dbReference type="NCBI Taxonomy" id="392734"/>
    <lineage>
        <taxon>Bacteria</taxon>
        <taxon>Pseudomonadati</taxon>
        <taxon>Acidobacteriota</taxon>
        <taxon>Terriglobia</taxon>
        <taxon>Terriglobales</taxon>
        <taxon>Acidobacteriaceae</taxon>
        <taxon>Terriglobus</taxon>
    </lineage>
</organism>
<evidence type="ECO:0000256" key="1">
    <source>
        <dbReference type="SAM" id="SignalP"/>
    </source>
</evidence>
<dbReference type="NCBIfam" id="TIGR03435">
    <property type="entry name" value="Soli_TIGR03435"/>
    <property type="match status" value="1"/>
</dbReference>
<keyword evidence="3" id="KW-1185">Reference proteome</keyword>
<name>A0A1G7IIK7_9BACT</name>
<feature type="chain" id="PRO_5009241385" evidence="1">
    <location>
        <begin position="25"/>
        <end position="278"/>
    </location>
</feature>
<proteinExistence type="predicted"/>
<gene>
    <name evidence="2" type="ORF">SAMN05444167_1463</name>
</gene>
<dbReference type="AlphaFoldDB" id="A0A1G7IIK7"/>
<feature type="signal peptide" evidence="1">
    <location>
        <begin position="1"/>
        <end position="24"/>
    </location>
</feature>
<dbReference type="InterPro" id="IPR017801">
    <property type="entry name" value="DUF3738"/>
</dbReference>
<evidence type="ECO:0000313" key="2">
    <source>
        <dbReference type="EMBL" id="SDF12547.1"/>
    </source>
</evidence>
<reference evidence="2 3" key="1">
    <citation type="submission" date="2016-10" db="EMBL/GenBank/DDBJ databases">
        <authorList>
            <person name="de Groot N.N."/>
        </authorList>
    </citation>
    <scope>NUCLEOTIDE SEQUENCE [LARGE SCALE GENOMIC DNA]</scope>
    <source>
        <strain evidence="2 3">GAS232</strain>
    </source>
</reference>